<sequence>MAAWDRGDIGGGHQYFLQAAQKGYAPAQYMAGSDLRHGYGVKKDISLAMPWLLKAAEQGLADAQNDYAKVYFYGEDGIEADPEKAIPWLRRAADQGYLHSQTLLAEAYYNATGVDQDTDKGLVLYTKAAEGGHGFAQYNLGTIYSNGINVPRDDTKAKLWLETAARRNVVEAQLKLAQLYEDKARLNDPVKALTWFLVYAGGEGLEAPTEIATLSQDVSAEQVKEARTDAEGIRAKLPEDWRDVL</sequence>
<gene>
    <name evidence="1" type="ORF">ABI_18880</name>
</gene>
<dbReference type="SUPFAM" id="SSF81901">
    <property type="entry name" value="HCP-like"/>
    <property type="match status" value="1"/>
</dbReference>
<dbReference type="HOGENOM" id="CLU_000288_36_7_5"/>
<reference evidence="2" key="1">
    <citation type="submission" date="2011-03" db="EMBL/GenBank/DDBJ databases">
        <title>Draft genome sequence of Brevundimonas diminuta.</title>
        <authorList>
            <person name="Brown P.J.B."/>
            <person name="Buechlein A."/>
            <person name="Hemmerich C."/>
            <person name="Brun Y.V."/>
        </authorList>
    </citation>
    <scope>NUCLEOTIDE SEQUENCE [LARGE SCALE GENOMIC DNA]</scope>
    <source>
        <strain evidence="2">C19</strain>
    </source>
</reference>
<name>F4QL74_9CAUL</name>
<proteinExistence type="predicted"/>
<protein>
    <submittedName>
        <fullName evidence="1">Sel1 repeat family protein</fullName>
    </submittedName>
</protein>
<dbReference type="InterPro" id="IPR006597">
    <property type="entry name" value="Sel1-like"/>
</dbReference>
<evidence type="ECO:0000313" key="2">
    <source>
        <dbReference type="Proteomes" id="UP000006512"/>
    </source>
</evidence>
<accession>F4QL74</accession>
<organism evidence="1 2">
    <name type="scientific">Asticcacaulis biprosthecium C19</name>
    <dbReference type="NCBI Taxonomy" id="715226"/>
    <lineage>
        <taxon>Bacteria</taxon>
        <taxon>Pseudomonadati</taxon>
        <taxon>Pseudomonadota</taxon>
        <taxon>Alphaproteobacteria</taxon>
        <taxon>Caulobacterales</taxon>
        <taxon>Caulobacteraceae</taxon>
        <taxon>Asticcacaulis</taxon>
    </lineage>
</organism>
<dbReference type="eggNOG" id="COG0790">
    <property type="taxonomic scope" value="Bacteria"/>
</dbReference>
<dbReference type="RefSeq" id="WP_006272646.1">
    <property type="nucleotide sequence ID" value="NZ_GL883077.1"/>
</dbReference>
<keyword evidence="2" id="KW-1185">Reference proteome</keyword>
<dbReference type="Proteomes" id="UP000006512">
    <property type="component" value="Unassembled WGS sequence"/>
</dbReference>
<dbReference type="PANTHER" id="PTHR45011:SF1">
    <property type="entry name" value="DAP3-BINDING CELL DEATH ENHANCER 1"/>
    <property type="match status" value="1"/>
</dbReference>
<dbReference type="InterPro" id="IPR011990">
    <property type="entry name" value="TPR-like_helical_dom_sf"/>
</dbReference>
<dbReference type="AlphaFoldDB" id="F4QL74"/>
<dbReference type="EMBL" id="GL883077">
    <property type="protein sequence ID" value="EGF93449.1"/>
    <property type="molecule type" value="Genomic_DNA"/>
</dbReference>
<dbReference type="STRING" id="715226.ABI_18880"/>
<dbReference type="SMART" id="SM00671">
    <property type="entry name" value="SEL1"/>
    <property type="match status" value="5"/>
</dbReference>
<dbReference type="OrthoDB" id="9816559at2"/>
<evidence type="ECO:0000313" key="1">
    <source>
        <dbReference type="EMBL" id="EGF93449.1"/>
    </source>
</evidence>
<dbReference type="PANTHER" id="PTHR45011">
    <property type="entry name" value="DAP3-BINDING CELL DEATH ENHANCER 1"/>
    <property type="match status" value="1"/>
</dbReference>
<dbReference type="Pfam" id="PF08238">
    <property type="entry name" value="Sel1"/>
    <property type="match status" value="6"/>
</dbReference>
<dbReference type="InterPro" id="IPR052748">
    <property type="entry name" value="ISR_Activator"/>
</dbReference>
<dbReference type="Gene3D" id="1.25.40.10">
    <property type="entry name" value="Tetratricopeptide repeat domain"/>
    <property type="match status" value="1"/>
</dbReference>